<evidence type="ECO:0008006" key="3">
    <source>
        <dbReference type="Google" id="ProtNLM"/>
    </source>
</evidence>
<proteinExistence type="predicted"/>
<organism evidence="1 2">
    <name type="scientific">Saponaria officinalis</name>
    <name type="common">Common soapwort</name>
    <name type="synonym">Lychnis saponaria</name>
    <dbReference type="NCBI Taxonomy" id="3572"/>
    <lineage>
        <taxon>Eukaryota</taxon>
        <taxon>Viridiplantae</taxon>
        <taxon>Streptophyta</taxon>
        <taxon>Embryophyta</taxon>
        <taxon>Tracheophyta</taxon>
        <taxon>Spermatophyta</taxon>
        <taxon>Magnoliopsida</taxon>
        <taxon>eudicotyledons</taxon>
        <taxon>Gunneridae</taxon>
        <taxon>Pentapetalae</taxon>
        <taxon>Caryophyllales</taxon>
        <taxon>Caryophyllaceae</taxon>
        <taxon>Caryophylleae</taxon>
        <taxon>Saponaria</taxon>
    </lineage>
</organism>
<sequence length="409" mass="47151">MMRREVEAGAIRGIRIAPSAPMVSHLLFADDSSFFIRAKREEAMKIRGLLQKYEDVSGQSVNLDKTTVCFSRGVCDKNAKEIADCSGVRVVHEQDKYLGLPTSVGHSKKLITNIIRDKLSKKLQAWRGSLLSKAGREILIKAVAQSIPTYAMSVFKLPGNFCDELRSLVSRFWWGSFEGKCKISWVAWDKLCKPKCLGGLGFRDYRNFNMALLGKQAWRLITEERSLMVRTLRGKYFSNSSFMDANLGNKPSYTWRGIWEAREVALKGCRRRIGDGVSTRIWKDPWIPSTQTGRVISPRRVADEDLSVAELMTSDGLRWDYSKIDLIFLVFERDRIMNIRLSRTRVDDIWYWEWEKDGIYSVRSVYKILEQGEFTGAEQSDFAREKALWNNIWKIPILPRIKVFFLANL</sequence>
<gene>
    <name evidence="1" type="ORF">RND81_14G114300</name>
</gene>
<reference evidence="1" key="1">
    <citation type="submission" date="2024-03" db="EMBL/GenBank/DDBJ databases">
        <title>WGS assembly of Saponaria officinalis var. Norfolk2.</title>
        <authorList>
            <person name="Jenkins J."/>
            <person name="Shu S."/>
            <person name="Grimwood J."/>
            <person name="Barry K."/>
            <person name="Goodstein D."/>
            <person name="Schmutz J."/>
            <person name="Leebens-Mack J."/>
            <person name="Osbourn A."/>
        </authorList>
    </citation>
    <scope>NUCLEOTIDE SEQUENCE [LARGE SCALE GENOMIC DNA]</scope>
    <source>
        <strain evidence="1">JIC</strain>
    </source>
</reference>
<evidence type="ECO:0000313" key="1">
    <source>
        <dbReference type="EMBL" id="KAK9665474.1"/>
    </source>
</evidence>
<dbReference type="Proteomes" id="UP001443914">
    <property type="component" value="Unassembled WGS sequence"/>
</dbReference>
<comment type="caution">
    <text evidence="1">The sequence shown here is derived from an EMBL/GenBank/DDBJ whole genome shotgun (WGS) entry which is preliminary data.</text>
</comment>
<dbReference type="PANTHER" id="PTHR33116:SF86">
    <property type="entry name" value="REVERSE TRANSCRIPTASE DOMAIN-CONTAINING PROTEIN"/>
    <property type="match status" value="1"/>
</dbReference>
<evidence type="ECO:0000313" key="2">
    <source>
        <dbReference type="Proteomes" id="UP001443914"/>
    </source>
</evidence>
<dbReference type="EMBL" id="JBDFQZ010000014">
    <property type="protein sequence ID" value="KAK9665474.1"/>
    <property type="molecule type" value="Genomic_DNA"/>
</dbReference>
<protein>
    <recommendedName>
        <fullName evidence="3">Reverse transcriptase</fullName>
    </recommendedName>
</protein>
<keyword evidence="2" id="KW-1185">Reference proteome</keyword>
<name>A0AAW1GNP4_SAPOF</name>
<dbReference type="AlphaFoldDB" id="A0AAW1GNP4"/>
<accession>A0AAW1GNP4</accession>
<dbReference type="PANTHER" id="PTHR33116">
    <property type="entry name" value="REVERSE TRANSCRIPTASE ZINC-BINDING DOMAIN-CONTAINING PROTEIN-RELATED-RELATED"/>
    <property type="match status" value="1"/>
</dbReference>